<feature type="region of interest" description="Disordered" evidence="1">
    <location>
        <begin position="1"/>
        <end position="41"/>
    </location>
</feature>
<gene>
    <name evidence="3" type="ORF">TM448A01971_0010</name>
</gene>
<evidence type="ECO:0000313" key="3">
    <source>
        <dbReference type="EMBL" id="QJA51063.1"/>
    </source>
</evidence>
<keyword evidence="2" id="KW-0472">Membrane</keyword>
<proteinExistence type="predicted"/>
<keyword evidence="2" id="KW-0812">Transmembrane</keyword>
<dbReference type="EMBL" id="MT144235">
    <property type="protein sequence ID" value="QJA51063.1"/>
    <property type="molecule type" value="Genomic_DNA"/>
</dbReference>
<evidence type="ECO:0000256" key="2">
    <source>
        <dbReference type="SAM" id="Phobius"/>
    </source>
</evidence>
<reference evidence="3" key="1">
    <citation type="submission" date="2020-03" db="EMBL/GenBank/DDBJ databases">
        <title>The deep terrestrial virosphere.</title>
        <authorList>
            <person name="Holmfeldt K."/>
            <person name="Nilsson E."/>
            <person name="Simone D."/>
            <person name="Lopez-Fernandez M."/>
            <person name="Wu X."/>
            <person name="de Brujin I."/>
            <person name="Lundin D."/>
            <person name="Andersson A."/>
            <person name="Bertilsson S."/>
            <person name="Dopson M."/>
        </authorList>
    </citation>
    <scope>NUCLEOTIDE SEQUENCE</scope>
    <source>
        <strain evidence="3">TM448A01971</strain>
    </source>
</reference>
<feature type="transmembrane region" description="Helical" evidence="2">
    <location>
        <begin position="41"/>
        <end position="58"/>
    </location>
</feature>
<accession>A0A6H1ZT08</accession>
<protein>
    <submittedName>
        <fullName evidence="3">Uncharacterized protein</fullName>
    </submittedName>
</protein>
<feature type="compositionally biased region" description="Polar residues" evidence="1">
    <location>
        <begin position="10"/>
        <end position="21"/>
    </location>
</feature>
<keyword evidence="2" id="KW-1133">Transmembrane helix</keyword>
<evidence type="ECO:0000256" key="1">
    <source>
        <dbReference type="SAM" id="MobiDB-lite"/>
    </source>
</evidence>
<organism evidence="3">
    <name type="scientific">viral metagenome</name>
    <dbReference type="NCBI Taxonomy" id="1070528"/>
    <lineage>
        <taxon>unclassified sequences</taxon>
        <taxon>metagenomes</taxon>
        <taxon>organismal metagenomes</taxon>
    </lineage>
</organism>
<feature type="compositionally biased region" description="Basic and acidic residues" evidence="1">
    <location>
        <begin position="25"/>
        <end position="38"/>
    </location>
</feature>
<dbReference type="AlphaFoldDB" id="A0A6H1ZT08"/>
<sequence length="88" mass="9455">MGRVAGSGDGTASKNHTSRTGTRGRAGESELPDVERPASDVSPLGVGFLVWLWFVVVIERFRMVDLWCKGDGEVGALEVAHTERLEAA</sequence>
<name>A0A6H1ZT08_9ZZZZ</name>